<dbReference type="Pfam" id="PF02384">
    <property type="entry name" value="N6_Mtase"/>
    <property type="match status" value="1"/>
</dbReference>
<dbReference type="OrthoDB" id="5298944at2"/>
<dbReference type="GO" id="GO:0008170">
    <property type="term" value="F:N-methyltransferase activity"/>
    <property type="evidence" value="ECO:0007669"/>
    <property type="project" value="InterPro"/>
</dbReference>
<protein>
    <submittedName>
        <fullName evidence="8">Type-1 restriction enzyme EcoKI specificity protein</fullName>
    </submittedName>
</protein>
<dbReference type="GO" id="GO:0032259">
    <property type="term" value="P:methylation"/>
    <property type="evidence" value="ECO:0007669"/>
    <property type="project" value="InterPro"/>
</dbReference>
<proteinExistence type="inferred from homology"/>
<sequence length="1265" mass="142425">MLTEDNLADLLNTLGFEKKGTIYRKTIGVAVLEVNFTKKEIIYPETAGLVINERQTCNFEANENFVVLECVHRLLEKGYKPEHIELEPKWKLGRGASGGRADILIKDNDGRPLLIVECKTAGTEFKRAWNKTLQDGDQLFSYAQQISETQFLCLYTSDLDAGALAYTSHIIAHRDNEKYLADNPLFKGFKLVADVKERHAVWRDTYKLDYTTKGIFEENIQPYHIGKDKYSLADLHAISASDQQKKYHEFATILRQHNVSGRENAFDKLVNLFLCKLVDEIENPSDLKFYWKGVAYDTHFDLMDRLQQLYQAGMGKFLGEDITYINQGDVNNALRFIKQNPDATQRAVWNLFIQQKFFTNNDFSLIDVHNEKLFYQNAEVLLKILQMWQDIRLTDPHGHNQFLGDMFEGFLDQGVKQSEGQFFTPMPICRFIMMSLPLASLIQRSATPPKAIDYACGAGHFLTELALQIKPLVETHKPSADLTAYHQALYGVEKEYRLSKVAKVSAFMYGQQEINICYGDALINQHEAFPEIKDGTFDLLVANPPYSVRGFLETLPEEERKAYTLTETINDLETSNSIETFFIERAKQLLRANGVAAIILPSSILSNGGSTYTRTREILIQYFDIVAIAEFGSGTFGKTGTNTVTLFLRRKKTAPDTAAHYRERVEEWFKGCDASKRKQVIYKDEHLIARYAAHINVPLDDYKTLLKGDPNGAWTAHLEAVYLEKFNSSTEVANFKKAKWFKALKPEEQGAEVQKRYLAFVQAIERDKLYHFVMASDQINPVLIIRSPTETKAIQQFLGYKWSDSKGDEGIKLVKDAHGRHLTPLYDETNRDNAAKLNSSIAANFNGSLATVPAALQDVARTAPLVDMLDFSRPVFEKQISTTPQVSVAMVSKWPAERLGALAEVIPGQSPESTYYNDQKKGLPFYQGKKDFGITELLSPTAWTTQVTKEAVKGDILMSVRAPVGDVNFCPLDKICIGRGLAAIRTGDRIDSRFLFEFIASNKELFKGKQGAAFESISATDLREKKVPLPPKNVQIAAAKDCVAVDADRNAAEARMKSAESDLVTNIEAIYSSSAPRIEIDKLATNIQYGLNEAMNEGGVGYKIFRMNEIIRGRMVDNGSMKFADISAEEFAKYKLNKGDLLFNRTNSIEHVGKTGLFDLDGDYCFASYLVRVVPNTSMVLPKFLEKMMNSSAFQIEAKGKASKSINQANINATVMRNIKVPVPPLSEQRKFIAKIDALEEKITKAQAIIDGAAARKQAILQKYL</sequence>
<dbReference type="SUPFAM" id="SSF116734">
    <property type="entry name" value="DNA methylase specificity domain"/>
    <property type="match status" value="2"/>
</dbReference>
<feature type="domain" description="DNA methylase adenine-specific" evidence="6">
    <location>
        <begin position="401"/>
        <end position="728"/>
    </location>
</feature>
<evidence type="ECO:0000259" key="6">
    <source>
        <dbReference type="Pfam" id="PF02384"/>
    </source>
</evidence>
<evidence type="ECO:0000256" key="2">
    <source>
        <dbReference type="ARBA" id="ARBA00010923"/>
    </source>
</evidence>
<dbReference type="Gene3D" id="3.40.50.150">
    <property type="entry name" value="Vaccinia Virus protein VP39"/>
    <property type="match status" value="1"/>
</dbReference>
<comment type="similarity">
    <text evidence="2">Belongs to the type-I restriction system S methylase family.</text>
</comment>
<dbReference type="PANTHER" id="PTHR30408:SF12">
    <property type="entry name" value="TYPE I RESTRICTION ENZYME MJAVIII SPECIFICITY SUBUNIT"/>
    <property type="match status" value="1"/>
</dbReference>
<dbReference type="InterPro" id="IPR044946">
    <property type="entry name" value="Restrct_endonuc_typeI_TRD_sf"/>
</dbReference>
<dbReference type="AlphaFoldDB" id="A0A2Z6G876"/>
<evidence type="ECO:0000256" key="1">
    <source>
        <dbReference type="ARBA" id="ARBA00006594"/>
    </source>
</evidence>
<dbReference type="CDD" id="cd17499">
    <property type="entry name" value="RMtype1_S_CloLW9ORF3270P-TRD1-CR1_like"/>
    <property type="match status" value="1"/>
</dbReference>
<dbReference type="InterPro" id="IPR002052">
    <property type="entry name" value="DNA_methylase_N6_adenine_CS"/>
</dbReference>
<dbReference type="Gene3D" id="3.90.220.20">
    <property type="entry name" value="DNA methylase specificity domains"/>
    <property type="match status" value="2"/>
</dbReference>
<evidence type="ECO:0000259" key="5">
    <source>
        <dbReference type="Pfam" id="PF01420"/>
    </source>
</evidence>
<feature type="domain" description="Type I restriction modification DNA specificity" evidence="5">
    <location>
        <begin position="896"/>
        <end position="1036"/>
    </location>
</feature>
<evidence type="ECO:0000313" key="8">
    <source>
        <dbReference type="EMBL" id="BBE49667.1"/>
    </source>
</evidence>
<evidence type="ECO:0000256" key="4">
    <source>
        <dbReference type="ARBA" id="ARBA00023125"/>
    </source>
</evidence>
<dbReference type="Pfam" id="PF01420">
    <property type="entry name" value="Methylase_S"/>
    <property type="match status" value="2"/>
</dbReference>
<dbReference type="PANTHER" id="PTHR30408">
    <property type="entry name" value="TYPE-1 RESTRICTION ENZYME ECOKI SPECIFICITY PROTEIN"/>
    <property type="match status" value="1"/>
</dbReference>
<evidence type="ECO:0000259" key="7">
    <source>
        <dbReference type="Pfam" id="PF13588"/>
    </source>
</evidence>
<dbReference type="GO" id="GO:0009307">
    <property type="term" value="P:DNA restriction-modification system"/>
    <property type="evidence" value="ECO:0007669"/>
    <property type="project" value="UniProtKB-KW"/>
</dbReference>
<dbReference type="KEGG" id="fam:OYT1_ch0091"/>
<dbReference type="PROSITE" id="PS00092">
    <property type="entry name" value="N6_MTASE"/>
    <property type="match status" value="1"/>
</dbReference>
<keyword evidence="9" id="KW-1185">Reference proteome</keyword>
<dbReference type="InterPro" id="IPR000055">
    <property type="entry name" value="Restrct_endonuc_typeI_TRD"/>
</dbReference>
<dbReference type="EMBL" id="AP018738">
    <property type="protein sequence ID" value="BBE49667.1"/>
    <property type="molecule type" value="Genomic_DNA"/>
</dbReference>
<evidence type="ECO:0000256" key="3">
    <source>
        <dbReference type="ARBA" id="ARBA00022747"/>
    </source>
</evidence>
<evidence type="ECO:0000313" key="9">
    <source>
        <dbReference type="Proteomes" id="UP000033070"/>
    </source>
</evidence>
<dbReference type="STRING" id="1188319.OYT1_00662"/>
<dbReference type="InterPro" id="IPR029464">
    <property type="entry name" value="HSDR_N"/>
</dbReference>
<dbReference type="CDD" id="cd02440">
    <property type="entry name" value="AdoMet_MTases"/>
    <property type="match status" value="1"/>
</dbReference>
<dbReference type="REBASE" id="253829">
    <property type="entry name" value="FamOYT1ORF91P"/>
</dbReference>
<dbReference type="CDD" id="cd17524">
    <property type="entry name" value="RMtype1_S_EcoUTORF5051P-TRD2-CR2_like"/>
    <property type="match status" value="1"/>
</dbReference>
<dbReference type="Pfam" id="PF13588">
    <property type="entry name" value="HSDR_N_2"/>
    <property type="match status" value="1"/>
</dbReference>
<feature type="domain" description="Type I restriction enzyme R protein N-terminal" evidence="7">
    <location>
        <begin position="70"/>
        <end position="152"/>
    </location>
</feature>
<dbReference type="InterPro" id="IPR003356">
    <property type="entry name" value="DNA_methylase_A-5"/>
</dbReference>
<organism evidence="8 9">
    <name type="scientific">Ferriphaselus amnicola</name>
    <dbReference type="NCBI Taxonomy" id="1188319"/>
    <lineage>
        <taxon>Bacteria</taxon>
        <taxon>Pseudomonadati</taxon>
        <taxon>Pseudomonadota</taxon>
        <taxon>Betaproteobacteria</taxon>
        <taxon>Nitrosomonadales</taxon>
        <taxon>Gallionellaceae</taxon>
        <taxon>Ferriphaselus</taxon>
    </lineage>
</organism>
<dbReference type="RefSeq" id="WP_062625855.1">
    <property type="nucleotide sequence ID" value="NZ_AP018738.1"/>
</dbReference>
<dbReference type="Proteomes" id="UP000033070">
    <property type="component" value="Chromosome"/>
</dbReference>
<gene>
    <name evidence="8" type="ORF">OYT1_ch0091</name>
</gene>
<dbReference type="InterPro" id="IPR052021">
    <property type="entry name" value="Type-I_RS_S_subunit"/>
</dbReference>
<dbReference type="SUPFAM" id="SSF53335">
    <property type="entry name" value="S-adenosyl-L-methionine-dependent methyltransferases"/>
    <property type="match status" value="1"/>
</dbReference>
<name>A0A2Z6G876_9PROT</name>
<accession>A0A2Z6G876</accession>
<comment type="similarity">
    <text evidence="1">Belongs to the N(4)/N(6)-methyltransferase family.</text>
</comment>
<keyword evidence="3" id="KW-0680">Restriction system</keyword>
<dbReference type="PRINTS" id="PR00507">
    <property type="entry name" value="N12N6MTFRASE"/>
</dbReference>
<feature type="domain" description="Type I restriction modification DNA specificity" evidence="5">
    <location>
        <begin position="1113"/>
        <end position="1245"/>
    </location>
</feature>
<keyword evidence="4" id="KW-0238">DNA-binding</keyword>
<dbReference type="GO" id="GO:0003677">
    <property type="term" value="F:DNA binding"/>
    <property type="evidence" value="ECO:0007669"/>
    <property type="project" value="UniProtKB-KW"/>
</dbReference>
<reference evidence="8 9" key="1">
    <citation type="submission" date="2018-06" db="EMBL/GenBank/DDBJ databases">
        <title>OYT1 Genome Sequencing.</title>
        <authorList>
            <person name="Kato S."/>
            <person name="Itoh T."/>
            <person name="Ohkuma M."/>
        </authorList>
    </citation>
    <scope>NUCLEOTIDE SEQUENCE [LARGE SCALE GENOMIC DNA]</scope>
    <source>
        <strain evidence="8 9">OYT1</strain>
    </source>
</reference>
<dbReference type="InterPro" id="IPR029063">
    <property type="entry name" value="SAM-dependent_MTases_sf"/>
</dbReference>